<keyword evidence="11" id="KW-1185">Reference proteome</keyword>
<evidence type="ECO:0000256" key="1">
    <source>
        <dbReference type="ARBA" id="ARBA00004141"/>
    </source>
</evidence>
<dbReference type="GO" id="GO:0019706">
    <property type="term" value="F:protein-cysteine S-palmitoyltransferase activity"/>
    <property type="evidence" value="ECO:0007669"/>
    <property type="project" value="UniProtKB-EC"/>
</dbReference>
<dbReference type="VEuPathDB" id="FungiDB:SDRG_13673"/>
<protein>
    <recommendedName>
        <fullName evidence="8">Palmitoyltransferase</fullName>
        <ecNumber evidence="8">2.3.1.225</ecNumber>
    </recommendedName>
</protein>
<evidence type="ECO:0000313" key="10">
    <source>
        <dbReference type="EMBL" id="EQC28594.1"/>
    </source>
</evidence>
<accession>T0PSW4</accession>
<feature type="transmembrane region" description="Helical" evidence="8">
    <location>
        <begin position="518"/>
        <end position="539"/>
    </location>
</feature>
<dbReference type="SUPFAM" id="SSF48403">
    <property type="entry name" value="Ankyrin repeat"/>
    <property type="match status" value="1"/>
</dbReference>
<dbReference type="GO" id="GO:0016020">
    <property type="term" value="C:membrane"/>
    <property type="evidence" value="ECO:0007669"/>
    <property type="project" value="UniProtKB-SubCell"/>
</dbReference>
<name>T0PSW4_SAPDV</name>
<dbReference type="InterPro" id="IPR002110">
    <property type="entry name" value="Ankyrin_rpt"/>
</dbReference>
<keyword evidence="2 8" id="KW-0812">Transmembrane</keyword>
<comment type="subcellular location">
    <subcellularLocation>
        <location evidence="1">Membrane</location>
        <topology evidence="1">Multi-pass membrane protein</topology>
    </subcellularLocation>
</comment>
<feature type="transmembrane region" description="Helical" evidence="8">
    <location>
        <begin position="350"/>
        <end position="370"/>
    </location>
</feature>
<feature type="transmembrane region" description="Helical" evidence="8">
    <location>
        <begin position="320"/>
        <end position="338"/>
    </location>
</feature>
<dbReference type="Pfam" id="PF01529">
    <property type="entry name" value="DHHC"/>
    <property type="match status" value="1"/>
</dbReference>
<dbReference type="EC" id="2.3.1.225" evidence="8"/>
<dbReference type="EMBL" id="JH767193">
    <property type="protein sequence ID" value="EQC28594.1"/>
    <property type="molecule type" value="Genomic_DNA"/>
</dbReference>
<evidence type="ECO:0000259" key="9">
    <source>
        <dbReference type="Pfam" id="PF01529"/>
    </source>
</evidence>
<proteinExistence type="inferred from homology"/>
<dbReference type="Proteomes" id="UP000030762">
    <property type="component" value="Unassembled WGS sequence"/>
</dbReference>
<dbReference type="InterPro" id="IPR036770">
    <property type="entry name" value="Ankyrin_rpt-contain_sf"/>
</dbReference>
<keyword evidence="8" id="KW-0808">Transferase</keyword>
<dbReference type="PANTHER" id="PTHR24161:SF85">
    <property type="entry name" value="PALMITOYLTRANSFERASE HIP14"/>
    <property type="match status" value="1"/>
</dbReference>
<dbReference type="Pfam" id="PF12796">
    <property type="entry name" value="Ank_2"/>
    <property type="match status" value="2"/>
</dbReference>
<dbReference type="PANTHER" id="PTHR24161">
    <property type="entry name" value="ANK_REP_REGION DOMAIN-CONTAINING PROTEIN-RELATED"/>
    <property type="match status" value="1"/>
</dbReference>
<evidence type="ECO:0000256" key="6">
    <source>
        <dbReference type="ARBA" id="ARBA00023136"/>
    </source>
</evidence>
<organism evidence="10 11">
    <name type="scientific">Saprolegnia diclina (strain VS20)</name>
    <dbReference type="NCBI Taxonomy" id="1156394"/>
    <lineage>
        <taxon>Eukaryota</taxon>
        <taxon>Sar</taxon>
        <taxon>Stramenopiles</taxon>
        <taxon>Oomycota</taxon>
        <taxon>Saprolegniomycetes</taxon>
        <taxon>Saprolegniales</taxon>
        <taxon>Saprolegniaceae</taxon>
        <taxon>Saprolegnia</taxon>
    </lineage>
</organism>
<sequence>MRVFCGECKTTRANDADATAFDTSLACATCERPCTVPTVFQCAQFGLLDELKFLLGEIVAVDINMRDDTNATLLHWAALNNRILLMMYLLEQPNIDVNAKGGELQSTPVYWAAHRNHVYAVALLLEHGADPNIHDVNGMNTLFVAVQSGLTILSAYLVAMGCPVDSRSLDEHRNTPLLWLCRYAFDLDTMRMLYGLGASVHAADANGNTGLHHAARSDVVKAVKFLLDHGADVHARNNDGETPLDVSQGVAREIQARSEGRKTAACLGFLTKVTSYEASYTTFPLSVLKAHPAQTAFWLPWLVLGLGALCLHALHGFWMIAAGFIATGAVAYSLFQVAGLSVNPSKRKNAALMLGVNIGSTFWLILVFAVELYPRVSAWTTVVQSTLALGIPICLYVTAKRDPGFIPTSYEERLQNIRSLVDLKSRSDIKLCTTCVQRRPLRSKHDAELNMCVARFDHYCPFVANAVGANNHNYFFGFLFFAVAAIGFELVLLTSYFGDAGIGALSYGDMPFVLFHDYPVVTAAFILASVHLLWIGYLFGFNVYGIVFSWTTNEVVLSQRQPNPSAIQTHHSVYSRGWLQNTLDFFHVRKNSAAYVNWRVHHFYDVRDLHAKTVTDAESKEA</sequence>
<comment type="domain">
    <text evidence="8">The DHHC domain is required for palmitoyltransferase activity.</text>
</comment>
<feature type="domain" description="Palmitoyltransferase DHHC" evidence="9">
    <location>
        <begin position="429"/>
        <end position="556"/>
    </location>
</feature>
<dbReference type="RefSeq" id="XP_008617991.1">
    <property type="nucleotide sequence ID" value="XM_008619769.1"/>
</dbReference>
<evidence type="ECO:0000256" key="4">
    <source>
        <dbReference type="ARBA" id="ARBA00022989"/>
    </source>
</evidence>
<evidence type="ECO:0000256" key="2">
    <source>
        <dbReference type="ARBA" id="ARBA00022692"/>
    </source>
</evidence>
<dbReference type="Gene3D" id="1.25.40.20">
    <property type="entry name" value="Ankyrin repeat-containing domain"/>
    <property type="match status" value="1"/>
</dbReference>
<reference evidence="10 11" key="1">
    <citation type="submission" date="2012-04" db="EMBL/GenBank/DDBJ databases">
        <title>The Genome Sequence of Saprolegnia declina VS20.</title>
        <authorList>
            <consortium name="The Broad Institute Genome Sequencing Platform"/>
            <person name="Russ C."/>
            <person name="Nusbaum C."/>
            <person name="Tyler B."/>
            <person name="van West P."/>
            <person name="Dieguez-Uribeondo J."/>
            <person name="de Bruijn I."/>
            <person name="Tripathy S."/>
            <person name="Jiang R."/>
            <person name="Young S.K."/>
            <person name="Zeng Q."/>
            <person name="Gargeya S."/>
            <person name="Fitzgerald M."/>
            <person name="Haas B."/>
            <person name="Abouelleil A."/>
            <person name="Alvarado L."/>
            <person name="Arachchi H.M."/>
            <person name="Berlin A."/>
            <person name="Chapman S.B."/>
            <person name="Goldberg J."/>
            <person name="Griggs A."/>
            <person name="Gujja S."/>
            <person name="Hansen M."/>
            <person name="Howarth C."/>
            <person name="Imamovic A."/>
            <person name="Larimer J."/>
            <person name="McCowen C."/>
            <person name="Montmayeur A."/>
            <person name="Murphy C."/>
            <person name="Neiman D."/>
            <person name="Pearson M."/>
            <person name="Priest M."/>
            <person name="Roberts A."/>
            <person name="Saif S."/>
            <person name="Shea T."/>
            <person name="Sisk P."/>
            <person name="Sykes S."/>
            <person name="Wortman J."/>
            <person name="Nusbaum C."/>
            <person name="Birren B."/>
        </authorList>
    </citation>
    <scope>NUCLEOTIDE SEQUENCE [LARGE SCALE GENOMIC DNA]</scope>
    <source>
        <strain evidence="10 11">VS20</strain>
    </source>
</reference>
<dbReference type="PROSITE" id="PS50297">
    <property type="entry name" value="ANK_REP_REGION"/>
    <property type="match status" value="2"/>
</dbReference>
<feature type="repeat" description="ANK" evidence="7">
    <location>
        <begin position="206"/>
        <end position="238"/>
    </location>
</feature>
<dbReference type="PROSITE" id="PS50216">
    <property type="entry name" value="DHHC"/>
    <property type="match status" value="1"/>
</dbReference>
<dbReference type="GeneID" id="19954400"/>
<feature type="repeat" description="ANK" evidence="7">
    <location>
        <begin position="104"/>
        <end position="136"/>
    </location>
</feature>
<dbReference type="PROSITE" id="PS50088">
    <property type="entry name" value="ANK_REPEAT"/>
    <property type="match status" value="2"/>
</dbReference>
<keyword evidence="5 7" id="KW-0040">ANK repeat</keyword>
<comment type="similarity">
    <text evidence="8">Belongs to the DHHC palmitoyltransferase family.</text>
</comment>
<dbReference type="AlphaFoldDB" id="T0PSW4"/>
<dbReference type="InParanoid" id="T0PSW4"/>
<gene>
    <name evidence="10" type="ORF">SDRG_13673</name>
</gene>
<feature type="transmembrane region" description="Helical" evidence="8">
    <location>
        <begin position="376"/>
        <end position="397"/>
    </location>
</feature>
<comment type="catalytic activity">
    <reaction evidence="8">
        <text>L-cysteinyl-[protein] + hexadecanoyl-CoA = S-hexadecanoyl-L-cysteinyl-[protein] + CoA</text>
        <dbReference type="Rhea" id="RHEA:36683"/>
        <dbReference type="Rhea" id="RHEA-COMP:10131"/>
        <dbReference type="Rhea" id="RHEA-COMP:11032"/>
        <dbReference type="ChEBI" id="CHEBI:29950"/>
        <dbReference type="ChEBI" id="CHEBI:57287"/>
        <dbReference type="ChEBI" id="CHEBI:57379"/>
        <dbReference type="ChEBI" id="CHEBI:74151"/>
        <dbReference type="EC" id="2.3.1.225"/>
    </reaction>
</comment>
<keyword evidence="8" id="KW-0012">Acyltransferase</keyword>
<dbReference type="OrthoDB" id="6781668at2759"/>
<evidence type="ECO:0000256" key="5">
    <source>
        <dbReference type="ARBA" id="ARBA00023043"/>
    </source>
</evidence>
<evidence type="ECO:0000256" key="8">
    <source>
        <dbReference type="RuleBase" id="RU079119"/>
    </source>
</evidence>
<dbReference type="InterPro" id="IPR001594">
    <property type="entry name" value="Palmitoyltrfase_DHHC"/>
</dbReference>
<feature type="transmembrane region" description="Helical" evidence="8">
    <location>
        <begin position="474"/>
        <end position="498"/>
    </location>
</feature>
<dbReference type="SMART" id="SM00248">
    <property type="entry name" value="ANK"/>
    <property type="match status" value="5"/>
</dbReference>
<evidence type="ECO:0000256" key="3">
    <source>
        <dbReference type="ARBA" id="ARBA00022737"/>
    </source>
</evidence>
<dbReference type="OMA" id="RECQSHS"/>
<keyword evidence="4 8" id="KW-1133">Transmembrane helix</keyword>
<evidence type="ECO:0000256" key="7">
    <source>
        <dbReference type="PROSITE-ProRule" id="PRU00023"/>
    </source>
</evidence>
<feature type="transmembrane region" description="Helical" evidence="8">
    <location>
        <begin position="296"/>
        <end position="314"/>
    </location>
</feature>
<keyword evidence="3" id="KW-0677">Repeat</keyword>
<keyword evidence="6 8" id="KW-0472">Membrane</keyword>
<evidence type="ECO:0000313" key="11">
    <source>
        <dbReference type="Proteomes" id="UP000030762"/>
    </source>
</evidence>
<dbReference type="eggNOG" id="KOG0509">
    <property type="taxonomic scope" value="Eukaryota"/>
</dbReference>